<gene>
    <name evidence="6" type="ORF">METZ01_LOCUS142673</name>
</gene>
<evidence type="ECO:0000256" key="2">
    <source>
        <dbReference type="ARBA" id="ARBA00022741"/>
    </source>
</evidence>
<protein>
    <recommendedName>
        <fullName evidence="5">Thiamin pyrophosphokinase catalytic domain-containing protein</fullName>
    </recommendedName>
</protein>
<keyword evidence="4" id="KW-0067">ATP-binding</keyword>
<dbReference type="GO" id="GO:0009229">
    <property type="term" value="P:thiamine diphosphate biosynthetic process"/>
    <property type="evidence" value="ECO:0007669"/>
    <property type="project" value="InterPro"/>
</dbReference>
<dbReference type="InterPro" id="IPR036759">
    <property type="entry name" value="TPK_catalytic_sf"/>
</dbReference>
<evidence type="ECO:0000259" key="5">
    <source>
        <dbReference type="Pfam" id="PF04263"/>
    </source>
</evidence>
<dbReference type="SUPFAM" id="SSF63999">
    <property type="entry name" value="Thiamin pyrophosphokinase, catalytic domain"/>
    <property type="match status" value="1"/>
</dbReference>
<dbReference type="Pfam" id="PF04263">
    <property type="entry name" value="TPK_catalytic"/>
    <property type="match status" value="1"/>
</dbReference>
<name>A0A381ZKW4_9ZZZZ</name>
<dbReference type="GO" id="GO:0005524">
    <property type="term" value="F:ATP binding"/>
    <property type="evidence" value="ECO:0007669"/>
    <property type="project" value="UniProtKB-KW"/>
</dbReference>
<dbReference type="EMBL" id="UINC01021704">
    <property type="protein sequence ID" value="SVA89819.1"/>
    <property type="molecule type" value="Genomic_DNA"/>
</dbReference>
<organism evidence="6">
    <name type="scientific">marine metagenome</name>
    <dbReference type="NCBI Taxonomy" id="408172"/>
    <lineage>
        <taxon>unclassified sequences</taxon>
        <taxon>metagenomes</taxon>
        <taxon>ecological metagenomes</taxon>
    </lineage>
</organism>
<accession>A0A381ZKW4</accession>
<feature type="non-terminal residue" evidence="6">
    <location>
        <position position="166"/>
    </location>
</feature>
<dbReference type="NCBIfam" id="TIGR01378">
    <property type="entry name" value="thi_PPkinase"/>
    <property type="match status" value="1"/>
</dbReference>
<dbReference type="GO" id="GO:0004788">
    <property type="term" value="F:thiamine diphosphokinase activity"/>
    <property type="evidence" value="ECO:0007669"/>
    <property type="project" value="InterPro"/>
</dbReference>
<evidence type="ECO:0000313" key="6">
    <source>
        <dbReference type="EMBL" id="SVA89819.1"/>
    </source>
</evidence>
<feature type="domain" description="Thiamin pyrophosphokinase catalytic" evidence="5">
    <location>
        <begin position="21"/>
        <end position="121"/>
    </location>
</feature>
<dbReference type="AlphaFoldDB" id="A0A381ZKW4"/>
<dbReference type="PANTHER" id="PTHR41299">
    <property type="entry name" value="THIAMINE PYROPHOSPHOKINASE"/>
    <property type="match status" value="1"/>
</dbReference>
<keyword evidence="1" id="KW-0808">Transferase</keyword>
<dbReference type="Gene3D" id="3.40.50.10240">
    <property type="entry name" value="Thiamin pyrophosphokinase, catalytic domain"/>
    <property type="match status" value="1"/>
</dbReference>
<dbReference type="GO" id="GO:0016301">
    <property type="term" value="F:kinase activity"/>
    <property type="evidence" value="ECO:0007669"/>
    <property type="project" value="UniProtKB-KW"/>
</dbReference>
<reference evidence="6" key="1">
    <citation type="submission" date="2018-05" db="EMBL/GenBank/DDBJ databases">
        <authorList>
            <person name="Lanie J.A."/>
            <person name="Ng W.-L."/>
            <person name="Kazmierczak K.M."/>
            <person name="Andrzejewski T.M."/>
            <person name="Davidsen T.M."/>
            <person name="Wayne K.J."/>
            <person name="Tettelin H."/>
            <person name="Glass J.I."/>
            <person name="Rusch D."/>
            <person name="Podicherti R."/>
            <person name="Tsui H.-C.T."/>
            <person name="Winkler M.E."/>
        </authorList>
    </citation>
    <scope>NUCLEOTIDE SEQUENCE</scope>
</reference>
<keyword evidence="3" id="KW-0418">Kinase</keyword>
<evidence type="ECO:0000256" key="4">
    <source>
        <dbReference type="ARBA" id="ARBA00022840"/>
    </source>
</evidence>
<proteinExistence type="predicted"/>
<evidence type="ECO:0000256" key="1">
    <source>
        <dbReference type="ARBA" id="ARBA00022679"/>
    </source>
</evidence>
<dbReference type="GO" id="GO:0006772">
    <property type="term" value="P:thiamine metabolic process"/>
    <property type="evidence" value="ECO:0007669"/>
    <property type="project" value="InterPro"/>
</dbReference>
<keyword evidence="2" id="KW-0547">Nucleotide-binding</keyword>
<sequence>MDSVVILAKGDFPQHPIPLRILNEVDTIICCDGAVNNLVEYGLIPTHIIGDMDSITNELKIKYEDQLIHIPDQNENDLRKAVRWAEKNGAKETTILGATGKRDDHSLANIFTLLEFPSQMKMTINTDFGKFSIVKSEHKFDSFSGEQVSIFSTDNSIEITSTYLKY</sequence>
<dbReference type="InterPro" id="IPR053149">
    <property type="entry name" value="TPK"/>
</dbReference>
<evidence type="ECO:0000256" key="3">
    <source>
        <dbReference type="ARBA" id="ARBA00022777"/>
    </source>
</evidence>
<dbReference type="InterPro" id="IPR007371">
    <property type="entry name" value="TPK_catalytic"/>
</dbReference>
<dbReference type="CDD" id="cd07995">
    <property type="entry name" value="TPK"/>
    <property type="match status" value="1"/>
</dbReference>
<dbReference type="PANTHER" id="PTHR41299:SF1">
    <property type="entry name" value="THIAMINE PYROPHOSPHOKINASE"/>
    <property type="match status" value="1"/>
</dbReference>
<dbReference type="InterPro" id="IPR006282">
    <property type="entry name" value="Thi_PPkinase"/>
</dbReference>